<accession>A0A2U1E4A2</accession>
<dbReference type="EMBL" id="QEKV01000003">
    <property type="protein sequence ID" value="PVY94767.1"/>
    <property type="molecule type" value="Genomic_DNA"/>
</dbReference>
<gene>
    <name evidence="3" type="ORF">C7381_1033</name>
</gene>
<keyword evidence="1" id="KW-0712">Selenocysteine</keyword>
<dbReference type="InterPro" id="IPR010187">
    <property type="entry name" value="Various_sel_PB"/>
</dbReference>
<evidence type="ECO:0000313" key="3">
    <source>
        <dbReference type="EMBL" id="PVY94767.1"/>
    </source>
</evidence>
<dbReference type="AlphaFoldDB" id="A0A2U1E4A2"/>
<evidence type="ECO:0000256" key="2">
    <source>
        <dbReference type="ARBA" id="ARBA00023002"/>
    </source>
</evidence>
<proteinExistence type="predicted"/>
<protein>
    <submittedName>
        <fullName evidence="3">Glycine/betaine/sarcosine/D-proline reductase family selenoprotein B</fullName>
    </submittedName>
</protein>
<sequence>MVKEIERAGLPVVHMCTVVPISLTVGANRIVPTIAIPHPLGDPKLDKAEEYALRKKLVSKALKALTTEVDGQKVFD</sequence>
<organism evidence="3 4">
    <name type="scientific">Ezakiella coagulans</name>
    <dbReference type="NCBI Taxonomy" id="46507"/>
    <lineage>
        <taxon>Bacteria</taxon>
        <taxon>Bacillati</taxon>
        <taxon>Bacillota</taxon>
        <taxon>Tissierellia</taxon>
        <taxon>Ezakiella</taxon>
    </lineage>
</organism>
<name>A0A2U1E4A2_9FIRM</name>
<dbReference type="Proteomes" id="UP000245793">
    <property type="component" value="Unassembled WGS sequence"/>
</dbReference>
<reference evidence="3 4" key="1">
    <citation type="submission" date="2018-04" db="EMBL/GenBank/DDBJ databases">
        <title>Genomic Encyclopedia of Type Strains, Phase IV (KMG-IV): sequencing the most valuable type-strain genomes for metagenomic binning, comparative biology and taxonomic classification.</title>
        <authorList>
            <person name="Goeker M."/>
        </authorList>
    </citation>
    <scope>NUCLEOTIDE SEQUENCE [LARGE SCALE GENOMIC DNA]</scope>
    <source>
        <strain evidence="3 4">DSM 20705</strain>
    </source>
</reference>
<dbReference type="GO" id="GO:0050485">
    <property type="term" value="F:oxidoreductase activity, acting on X-H and Y-H to form an X-Y bond, with a disulfide as acceptor"/>
    <property type="evidence" value="ECO:0007669"/>
    <property type="project" value="InterPro"/>
</dbReference>
<evidence type="ECO:0000313" key="4">
    <source>
        <dbReference type="Proteomes" id="UP000245793"/>
    </source>
</evidence>
<keyword evidence="4" id="KW-1185">Reference proteome</keyword>
<evidence type="ECO:0000256" key="1">
    <source>
        <dbReference type="ARBA" id="ARBA00022933"/>
    </source>
</evidence>
<dbReference type="NCBIfam" id="TIGR01918">
    <property type="entry name" value="various_sel_PB"/>
    <property type="match status" value="1"/>
</dbReference>
<keyword evidence="2" id="KW-0560">Oxidoreductase</keyword>
<comment type="caution">
    <text evidence="3">The sequence shown here is derived from an EMBL/GenBank/DDBJ whole genome shotgun (WGS) entry which is preliminary data.</text>
</comment>